<reference evidence="1" key="3">
    <citation type="submission" date="2025-09" db="UniProtKB">
        <authorList>
            <consortium name="Ensembl"/>
        </authorList>
    </citation>
    <scope>IDENTIFICATION</scope>
    <source>
        <strain evidence="1">Boxer</strain>
    </source>
</reference>
<sequence length="29" mass="3367">MQVKWIFSSVVELKRTIVPDYRNMIGQGA</sequence>
<proteinExistence type="predicted"/>
<accession>A0A8I3NU28</accession>
<evidence type="ECO:0000313" key="2">
    <source>
        <dbReference type="Proteomes" id="UP000805418"/>
    </source>
</evidence>
<dbReference type="GeneTree" id="ENSGT00980000198785"/>
<protein>
    <submittedName>
        <fullName evidence="1">Uncharacterized protein</fullName>
    </submittedName>
</protein>
<keyword evidence="2" id="KW-1185">Reference proteome</keyword>
<dbReference type="Ensembl" id="ENSCAFT00845031742.1">
    <property type="protein sequence ID" value="ENSCAFP00845024842.1"/>
    <property type="gene ID" value="ENSCAFG00845017937.1"/>
</dbReference>
<dbReference type="AlphaFoldDB" id="A0A8I3NU28"/>
<evidence type="ECO:0000313" key="1">
    <source>
        <dbReference type="Ensembl" id="ENSCAFP00845024842.1"/>
    </source>
</evidence>
<reference evidence="1" key="1">
    <citation type="submission" date="2020-03" db="EMBL/GenBank/DDBJ databases">
        <title>Long-read based genome assembly of a Labrador retriever dog.</title>
        <authorList>
            <person name="Eory L."/>
            <person name="Zhang W."/>
            <person name="Schoenebeck J."/>
        </authorList>
    </citation>
    <scope>NUCLEOTIDE SEQUENCE [LARGE SCALE GENOMIC DNA]</scope>
    <source>
        <strain evidence="1">Labrador retriever</strain>
    </source>
</reference>
<reference evidence="1" key="2">
    <citation type="submission" date="2025-08" db="UniProtKB">
        <authorList>
            <consortium name="Ensembl"/>
        </authorList>
    </citation>
    <scope>IDENTIFICATION</scope>
    <source>
        <strain evidence="1">Boxer</strain>
    </source>
</reference>
<dbReference type="Proteomes" id="UP000805418">
    <property type="component" value="Unassembled WGS sequence"/>
</dbReference>
<organism evidence="1 2">
    <name type="scientific">Canis lupus familiaris</name>
    <name type="common">Dog</name>
    <name type="synonym">Canis familiaris</name>
    <dbReference type="NCBI Taxonomy" id="9615"/>
    <lineage>
        <taxon>Eukaryota</taxon>
        <taxon>Metazoa</taxon>
        <taxon>Chordata</taxon>
        <taxon>Craniata</taxon>
        <taxon>Vertebrata</taxon>
        <taxon>Euteleostomi</taxon>
        <taxon>Mammalia</taxon>
        <taxon>Eutheria</taxon>
        <taxon>Laurasiatheria</taxon>
        <taxon>Carnivora</taxon>
        <taxon>Caniformia</taxon>
        <taxon>Canidae</taxon>
        <taxon>Canis</taxon>
    </lineage>
</organism>
<name>A0A8I3NU28_CANLF</name>